<reference evidence="5" key="2">
    <citation type="journal article" date="2021" name="PeerJ">
        <title>Extensive microbial diversity within the chicken gut microbiome revealed by metagenomics and culture.</title>
        <authorList>
            <person name="Gilroy R."/>
            <person name="Ravi A."/>
            <person name="Getino M."/>
            <person name="Pursley I."/>
            <person name="Horton D.L."/>
            <person name="Alikhan N.F."/>
            <person name="Baker D."/>
            <person name="Gharbi K."/>
            <person name="Hall N."/>
            <person name="Watson M."/>
            <person name="Adriaenssens E.M."/>
            <person name="Foster-Nyarko E."/>
            <person name="Jarju S."/>
            <person name="Secka A."/>
            <person name="Antonio M."/>
            <person name="Oren A."/>
            <person name="Chaudhuri R.R."/>
            <person name="La Ragione R."/>
            <person name="Hildebrand F."/>
            <person name="Pallen M.J."/>
        </authorList>
    </citation>
    <scope>NUCLEOTIDE SEQUENCE</scope>
    <source>
        <strain evidence="5">ChiGjej1B1-1684</strain>
    </source>
</reference>
<proteinExistence type="predicted"/>
<name>A0A9D1S7Z9_9FIRM</name>
<dbReference type="Pfam" id="PF00004">
    <property type="entry name" value="AAA"/>
    <property type="match status" value="1"/>
</dbReference>
<dbReference type="CDD" id="cd19481">
    <property type="entry name" value="RecA-like_protease"/>
    <property type="match status" value="1"/>
</dbReference>
<accession>A0A9D1S7Z9</accession>
<gene>
    <name evidence="5" type="ORF">IAD22_04820</name>
</gene>
<dbReference type="InterPro" id="IPR027417">
    <property type="entry name" value="P-loop_NTPase"/>
</dbReference>
<evidence type="ECO:0000256" key="3">
    <source>
        <dbReference type="SAM" id="MobiDB-lite"/>
    </source>
</evidence>
<keyword evidence="2 5" id="KW-0067">ATP-binding</keyword>
<dbReference type="InterPro" id="IPR003959">
    <property type="entry name" value="ATPase_AAA_core"/>
</dbReference>
<dbReference type="InterPro" id="IPR050168">
    <property type="entry name" value="AAA_ATPase_domain"/>
</dbReference>
<dbReference type="EMBL" id="DVNG01000068">
    <property type="protein sequence ID" value="HIU50316.1"/>
    <property type="molecule type" value="Genomic_DNA"/>
</dbReference>
<dbReference type="Gene3D" id="3.40.50.300">
    <property type="entry name" value="P-loop containing nucleotide triphosphate hydrolases"/>
    <property type="match status" value="1"/>
</dbReference>
<feature type="region of interest" description="Disordered" evidence="3">
    <location>
        <begin position="89"/>
        <end position="119"/>
    </location>
</feature>
<reference evidence="5" key="1">
    <citation type="submission" date="2020-10" db="EMBL/GenBank/DDBJ databases">
        <authorList>
            <person name="Gilroy R."/>
        </authorList>
    </citation>
    <scope>NUCLEOTIDE SEQUENCE</scope>
    <source>
        <strain evidence="5">ChiGjej1B1-1684</strain>
    </source>
</reference>
<dbReference type="AlphaFoldDB" id="A0A9D1S7Z9"/>
<dbReference type="SUPFAM" id="SSF52540">
    <property type="entry name" value="P-loop containing nucleoside triphosphate hydrolases"/>
    <property type="match status" value="1"/>
</dbReference>
<sequence>MGVSYMSDMSRMANEYRSLIVQANMLHEKGDNASIRREAECYKRAAELTENLANLSVGKEYEYWIERQQEVSRRFNEISEYALRRARQMNENGGSSAAAPQGKQVEGTGAKAQKPQKRGGYEIPQEVIDKWSADPPQKGFEEVAGMEELIEKLRGCIRNVASTELNQYLGIDMVSSFFFYGPPGCGKTFISRAFICELMKEGYNYMSLSGGDIHNSLVGESEKYVERAFAEAKAKAPCILFIDEIDSVCRNRSMPNIPSHAMSTTTAFLTGYNSLGDSKKPVIFIGATNYPNLVDNAMLDRVELIKLPLPDVKVRAKTFEMFFNQIMQNEPGFTYENMAEETYNYNQRDIKRLCIQIRDLVKKDVQSIYPDEHESVEALKSGSYTLSKEIFEKALNLYVPSRKDDIIRTLDEWDKDRERRSEE</sequence>
<dbReference type="Proteomes" id="UP000824118">
    <property type="component" value="Unassembled WGS sequence"/>
</dbReference>
<feature type="domain" description="AAA+ ATPase" evidence="4">
    <location>
        <begin position="173"/>
        <end position="309"/>
    </location>
</feature>
<evidence type="ECO:0000313" key="5">
    <source>
        <dbReference type="EMBL" id="HIU50316.1"/>
    </source>
</evidence>
<dbReference type="InterPro" id="IPR003593">
    <property type="entry name" value="AAA+_ATPase"/>
</dbReference>
<evidence type="ECO:0000259" key="4">
    <source>
        <dbReference type="SMART" id="SM00382"/>
    </source>
</evidence>
<evidence type="ECO:0000256" key="2">
    <source>
        <dbReference type="ARBA" id="ARBA00022840"/>
    </source>
</evidence>
<dbReference type="GO" id="GO:0005524">
    <property type="term" value="F:ATP binding"/>
    <property type="evidence" value="ECO:0007669"/>
    <property type="project" value="UniProtKB-KW"/>
</dbReference>
<protein>
    <submittedName>
        <fullName evidence="5">ATP-binding protein</fullName>
    </submittedName>
</protein>
<dbReference type="PANTHER" id="PTHR23077:SF171">
    <property type="entry name" value="NUCLEAR VALOSIN-CONTAINING PROTEIN-LIKE"/>
    <property type="match status" value="1"/>
</dbReference>
<dbReference type="GO" id="GO:0016887">
    <property type="term" value="F:ATP hydrolysis activity"/>
    <property type="evidence" value="ECO:0007669"/>
    <property type="project" value="InterPro"/>
</dbReference>
<organism evidence="5 6">
    <name type="scientific">Candidatus Limousia pullorum</name>
    <dbReference type="NCBI Taxonomy" id="2840860"/>
    <lineage>
        <taxon>Bacteria</taxon>
        <taxon>Bacillati</taxon>
        <taxon>Bacillota</taxon>
        <taxon>Clostridia</taxon>
        <taxon>Eubacteriales</taxon>
        <taxon>Oscillospiraceae</taxon>
        <taxon>Oscillospiraceae incertae sedis</taxon>
        <taxon>Candidatus Limousia</taxon>
    </lineage>
</organism>
<dbReference type="PANTHER" id="PTHR23077">
    <property type="entry name" value="AAA-FAMILY ATPASE"/>
    <property type="match status" value="1"/>
</dbReference>
<evidence type="ECO:0000256" key="1">
    <source>
        <dbReference type="ARBA" id="ARBA00022741"/>
    </source>
</evidence>
<keyword evidence="1" id="KW-0547">Nucleotide-binding</keyword>
<comment type="caution">
    <text evidence="5">The sequence shown here is derived from an EMBL/GenBank/DDBJ whole genome shotgun (WGS) entry which is preliminary data.</text>
</comment>
<dbReference type="Gene3D" id="1.10.8.60">
    <property type="match status" value="1"/>
</dbReference>
<dbReference type="SMART" id="SM00382">
    <property type="entry name" value="AAA"/>
    <property type="match status" value="1"/>
</dbReference>
<evidence type="ECO:0000313" key="6">
    <source>
        <dbReference type="Proteomes" id="UP000824118"/>
    </source>
</evidence>